<dbReference type="EMBL" id="CP047895">
    <property type="protein sequence ID" value="QHL91205.1"/>
    <property type="molecule type" value="Genomic_DNA"/>
</dbReference>
<protein>
    <submittedName>
        <fullName evidence="1">Uncharacterized protein</fullName>
    </submittedName>
</protein>
<dbReference type="Proteomes" id="UP000464468">
    <property type="component" value="Chromosome"/>
</dbReference>
<proteinExistence type="predicted"/>
<evidence type="ECO:0000313" key="2">
    <source>
        <dbReference type="Proteomes" id="UP000464468"/>
    </source>
</evidence>
<gene>
    <name evidence="1" type="ORF">GVO57_10755</name>
</gene>
<reference evidence="1 2" key="1">
    <citation type="submission" date="2020-01" db="EMBL/GenBank/DDBJ databases">
        <title>Sphingomonas sp. C33 whole genome sequece.</title>
        <authorList>
            <person name="Park C."/>
        </authorList>
    </citation>
    <scope>NUCLEOTIDE SEQUENCE [LARGE SCALE GENOMIC DNA]</scope>
    <source>
        <strain evidence="1 2">C33</strain>
    </source>
</reference>
<organism evidence="1 2">
    <name type="scientific">Sphingomonas changnyeongensis</name>
    <dbReference type="NCBI Taxonomy" id="2698679"/>
    <lineage>
        <taxon>Bacteria</taxon>
        <taxon>Pseudomonadati</taxon>
        <taxon>Pseudomonadota</taxon>
        <taxon>Alphaproteobacteria</taxon>
        <taxon>Sphingomonadales</taxon>
        <taxon>Sphingomonadaceae</taxon>
        <taxon>Sphingomonas</taxon>
    </lineage>
</organism>
<dbReference type="KEGG" id="schy:GVO57_10755"/>
<name>A0A7Z2NWQ7_9SPHN</name>
<dbReference type="RefSeq" id="WP_160593135.1">
    <property type="nucleotide sequence ID" value="NZ_CP047895.1"/>
</dbReference>
<keyword evidence="2" id="KW-1185">Reference proteome</keyword>
<sequence>MMIALTAHVLAALAFSLLFVSGLGLVGAMILRDLPQIRAALAPGHMAGARPVRAGPVRPAGRTARLQAGSVRGLRLAAAA</sequence>
<dbReference type="AlphaFoldDB" id="A0A7Z2NWQ7"/>
<accession>A0A7Z2NWQ7</accession>
<evidence type="ECO:0000313" key="1">
    <source>
        <dbReference type="EMBL" id="QHL91205.1"/>
    </source>
</evidence>